<evidence type="ECO:0000259" key="1">
    <source>
        <dbReference type="Pfam" id="PF13966"/>
    </source>
</evidence>
<dbReference type="Proteomes" id="UP001311915">
    <property type="component" value="Unassembled WGS sequence"/>
</dbReference>
<comment type="caution">
    <text evidence="2">The sequence shown here is derived from an EMBL/GenBank/DDBJ whole genome shotgun (WGS) entry which is preliminary data.</text>
</comment>
<feature type="domain" description="Reverse transcriptase zinc-binding" evidence="1">
    <location>
        <begin position="28"/>
        <end position="112"/>
    </location>
</feature>
<reference evidence="2 3" key="1">
    <citation type="submission" date="2023-10" db="EMBL/GenBank/DDBJ databases">
        <title>Genome-Wide Identification Analysis in wild type Solanum Pinnatisectum Reveals Some Genes Defensing Phytophthora Infestans.</title>
        <authorList>
            <person name="Sun C."/>
        </authorList>
    </citation>
    <scope>NUCLEOTIDE SEQUENCE [LARGE SCALE GENOMIC DNA]</scope>
    <source>
        <strain evidence="2">LQN</strain>
        <tissue evidence="2">Leaf</tissue>
    </source>
</reference>
<evidence type="ECO:0000313" key="3">
    <source>
        <dbReference type="Proteomes" id="UP001311915"/>
    </source>
</evidence>
<name>A0AAV9LKZ7_9SOLN</name>
<keyword evidence="3" id="KW-1185">Reference proteome</keyword>
<dbReference type="AlphaFoldDB" id="A0AAV9LKZ7"/>
<evidence type="ECO:0000313" key="2">
    <source>
        <dbReference type="EMBL" id="KAK4726382.1"/>
    </source>
</evidence>
<dbReference type="InterPro" id="IPR026960">
    <property type="entry name" value="RVT-Znf"/>
</dbReference>
<organism evidence="2 3">
    <name type="scientific">Solanum pinnatisectum</name>
    <name type="common">tansyleaf nightshade</name>
    <dbReference type="NCBI Taxonomy" id="50273"/>
    <lineage>
        <taxon>Eukaryota</taxon>
        <taxon>Viridiplantae</taxon>
        <taxon>Streptophyta</taxon>
        <taxon>Embryophyta</taxon>
        <taxon>Tracheophyta</taxon>
        <taxon>Spermatophyta</taxon>
        <taxon>Magnoliopsida</taxon>
        <taxon>eudicotyledons</taxon>
        <taxon>Gunneridae</taxon>
        <taxon>Pentapetalae</taxon>
        <taxon>asterids</taxon>
        <taxon>lamiids</taxon>
        <taxon>Solanales</taxon>
        <taxon>Solanaceae</taxon>
        <taxon>Solanoideae</taxon>
        <taxon>Solaneae</taxon>
        <taxon>Solanum</taxon>
    </lineage>
</organism>
<dbReference type="Pfam" id="PF13966">
    <property type="entry name" value="zf-RVT"/>
    <property type="match status" value="1"/>
</dbReference>
<gene>
    <name evidence="2" type="ORF">R3W88_031299</name>
</gene>
<sequence>MVRKILQMHKELKDIGWNEEYVNQIDKFSIKQLYKALRVDYQKVEWRRLTCNNAACPKWIFISYLALQSRLLTRDRLATWGCAEDVHCVLCGTEDESHNHIFFRCLFSSQVWQNVLCWQSIHREARGWEEEITWLNAQCKGKQTRAEVLGWHWLQMFILFGRRGTNEISKRSQEPLQCWQKRCT</sequence>
<accession>A0AAV9LKZ7</accession>
<proteinExistence type="predicted"/>
<dbReference type="EMBL" id="JAWPEI010000005">
    <property type="protein sequence ID" value="KAK4726382.1"/>
    <property type="molecule type" value="Genomic_DNA"/>
</dbReference>
<protein>
    <recommendedName>
        <fullName evidence="1">Reverse transcriptase zinc-binding domain-containing protein</fullName>
    </recommendedName>
</protein>